<organism evidence="2 3">
    <name type="scientific">Discostella pseudostelligera</name>
    <dbReference type="NCBI Taxonomy" id="259834"/>
    <lineage>
        <taxon>Eukaryota</taxon>
        <taxon>Sar</taxon>
        <taxon>Stramenopiles</taxon>
        <taxon>Ochrophyta</taxon>
        <taxon>Bacillariophyta</taxon>
        <taxon>Coscinodiscophyceae</taxon>
        <taxon>Thalassiosirophycidae</taxon>
        <taxon>Stephanodiscales</taxon>
        <taxon>Stephanodiscaceae</taxon>
        <taxon>Discostella</taxon>
    </lineage>
</organism>
<keyword evidence="3" id="KW-1185">Reference proteome</keyword>
<proteinExistence type="predicted"/>
<feature type="region of interest" description="Disordered" evidence="1">
    <location>
        <begin position="32"/>
        <end position="51"/>
    </location>
</feature>
<dbReference type="Pfam" id="PF08856">
    <property type="entry name" value="DUF1826"/>
    <property type="match status" value="1"/>
</dbReference>
<evidence type="ECO:0000256" key="1">
    <source>
        <dbReference type="SAM" id="MobiDB-lite"/>
    </source>
</evidence>
<accession>A0ABD3LZX8</accession>
<protein>
    <submittedName>
        <fullName evidence="2">Uncharacterized protein</fullName>
    </submittedName>
</protein>
<dbReference type="AlphaFoldDB" id="A0ABD3LZX8"/>
<comment type="caution">
    <text evidence="2">The sequence shown here is derived from an EMBL/GenBank/DDBJ whole genome shotgun (WGS) entry which is preliminary data.</text>
</comment>
<dbReference type="EMBL" id="JALLBG020000313">
    <property type="protein sequence ID" value="KAL3756143.1"/>
    <property type="molecule type" value="Genomic_DNA"/>
</dbReference>
<evidence type="ECO:0000313" key="3">
    <source>
        <dbReference type="Proteomes" id="UP001530293"/>
    </source>
</evidence>
<evidence type="ECO:0000313" key="2">
    <source>
        <dbReference type="EMBL" id="KAL3756143.1"/>
    </source>
</evidence>
<gene>
    <name evidence="2" type="ORF">ACHAWU_005647</name>
</gene>
<dbReference type="Proteomes" id="UP001530293">
    <property type="component" value="Unassembled WGS sequence"/>
</dbReference>
<reference evidence="2 3" key="1">
    <citation type="submission" date="2024-10" db="EMBL/GenBank/DDBJ databases">
        <title>Updated reference genomes for cyclostephanoid diatoms.</title>
        <authorList>
            <person name="Roberts W.R."/>
            <person name="Alverson A.J."/>
        </authorList>
    </citation>
    <scope>NUCLEOTIDE SEQUENCE [LARGE SCALE GENOMIC DNA]</scope>
    <source>
        <strain evidence="2 3">AJA232-27</strain>
    </source>
</reference>
<dbReference type="InterPro" id="IPR014955">
    <property type="entry name" value="DUF1826"/>
</dbReference>
<name>A0ABD3LZX8_9STRA</name>
<sequence>MRDELNSRPSEEMETIDHLANVLSYFQSIVSTTSSSSSSSPNDNDEAEICDNHNNHHHRQQKEKEVPCVARIVSTIGKSGTKCPRWHADHVPVRLVMSLRGPGCEYVQEESVGVGVCGGGDGKGRIGSTGGSNNRYHESEVMVNRHALNNLDEEDTTKANNVIVKTSVPTTRSSSLPSTSTSSTLIKHAKDGSCCDDGEHGNKLIAKMMHAKEGDAVLLMGKGWEEGAELNDDAINEEQLTVHDRHDGIDCCHDNAILAAVHRSPKLKPNQERILLTIDLA</sequence>